<protein>
    <recommendedName>
        <fullName evidence="4">MotA/TolQ/ExbB proton channel domain-containing protein</fullName>
    </recommendedName>
</protein>
<proteinExistence type="predicted"/>
<evidence type="ECO:0000313" key="3">
    <source>
        <dbReference type="Proteomes" id="UP000176260"/>
    </source>
</evidence>
<gene>
    <name evidence="2" type="ORF">A2Y67_04365</name>
</gene>
<dbReference type="AlphaFoldDB" id="A0A1G1XQF2"/>
<evidence type="ECO:0000256" key="1">
    <source>
        <dbReference type="SAM" id="Phobius"/>
    </source>
</evidence>
<name>A0A1G1XQF2_9BACT</name>
<keyword evidence="1" id="KW-0472">Membrane</keyword>
<evidence type="ECO:0000313" key="2">
    <source>
        <dbReference type="EMBL" id="OGY42333.1"/>
    </source>
</evidence>
<comment type="caution">
    <text evidence="2">The sequence shown here is derived from an EMBL/GenBank/DDBJ whole genome shotgun (WGS) entry which is preliminary data.</text>
</comment>
<feature type="transmembrane region" description="Helical" evidence="1">
    <location>
        <begin position="42"/>
        <end position="75"/>
    </location>
</feature>
<reference evidence="2 3" key="1">
    <citation type="journal article" date="2016" name="Nat. Commun.">
        <title>Thousands of microbial genomes shed light on interconnected biogeochemical processes in an aquifer system.</title>
        <authorList>
            <person name="Anantharaman K."/>
            <person name="Brown C.T."/>
            <person name="Hug L.A."/>
            <person name="Sharon I."/>
            <person name="Castelle C.J."/>
            <person name="Probst A.J."/>
            <person name="Thomas B.C."/>
            <person name="Singh A."/>
            <person name="Wilkins M.J."/>
            <person name="Karaoz U."/>
            <person name="Brodie E.L."/>
            <person name="Williams K.H."/>
            <person name="Hubbard S.S."/>
            <person name="Banfield J.F."/>
        </authorList>
    </citation>
    <scope>NUCLEOTIDE SEQUENCE [LARGE SCALE GENOMIC DNA]</scope>
</reference>
<keyword evidence="1" id="KW-0812">Transmembrane</keyword>
<feature type="transmembrane region" description="Helical" evidence="1">
    <location>
        <begin position="12"/>
        <end position="36"/>
    </location>
</feature>
<organism evidence="2 3">
    <name type="scientific">Candidatus Buchananbacteria bacterium RBG_13_39_9</name>
    <dbReference type="NCBI Taxonomy" id="1797531"/>
    <lineage>
        <taxon>Bacteria</taxon>
        <taxon>Candidatus Buchananiibacteriota</taxon>
    </lineage>
</organism>
<keyword evidence="1" id="KW-1133">Transmembrane helix</keyword>
<evidence type="ECO:0008006" key="4">
    <source>
        <dbReference type="Google" id="ProtNLM"/>
    </source>
</evidence>
<accession>A0A1G1XQF2</accession>
<sequence length="87" mass="9301">MTKSKKKGLLVLLSPIVGLLIIFVLFFITTAVVAGFDSARATAIGSIISVILSFLGILTVLSLVVCVPLGIYLLVKKEDQPKITEIK</sequence>
<dbReference type="Proteomes" id="UP000176260">
    <property type="component" value="Unassembled WGS sequence"/>
</dbReference>
<dbReference type="EMBL" id="MHIA01000014">
    <property type="protein sequence ID" value="OGY42333.1"/>
    <property type="molecule type" value="Genomic_DNA"/>
</dbReference>